<comment type="caution">
    <text evidence="2">The sequence shown here is derived from an EMBL/GenBank/DDBJ whole genome shotgun (WGS) entry which is preliminary data.</text>
</comment>
<dbReference type="InterPro" id="IPR032839">
    <property type="entry name" value="RAB3GAP_N"/>
</dbReference>
<reference evidence="2" key="1">
    <citation type="submission" date="2013-04" db="EMBL/GenBank/DDBJ databases">
        <authorList>
            <person name="Qu J."/>
            <person name="Murali S.C."/>
            <person name="Bandaranaike D."/>
            <person name="Bellair M."/>
            <person name="Blankenburg K."/>
            <person name="Chao H."/>
            <person name="Dinh H."/>
            <person name="Doddapaneni H."/>
            <person name="Downs B."/>
            <person name="Dugan-Rocha S."/>
            <person name="Elkadiri S."/>
            <person name="Gnanaolivu R.D."/>
            <person name="Hernandez B."/>
            <person name="Javaid M."/>
            <person name="Jayaseelan J.C."/>
            <person name="Lee S."/>
            <person name="Li M."/>
            <person name="Ming W."/>
            <person name="Munidasa M."/>
            <person name="Muniz J."/>
            <person name="Nguyen L."/>
            <person name="Ongeri F."/>
            <person name="Osuji N."/>
            <person name="Pu L.-L."/>
            <person name="Puazo M."/>
            <person name="Qu C."/>
            <person name="Quiroz J."/>
            <person name="Raj R."/>
            <person name="Weissenberger G."/>
            <person name="Xin Y."/>
            <person name="Zou X."/>
            <person name="Han Y."/>
            <person name="Richards S."/>
            <person name="Worley K."/>
            <person name="Muzny D."/>
            <person name="Gibbs R."/>
        </authorList>
    </citation>
    <scope>NUCLEOTIDE SEQUENCE</scope>
    <source>
        <strain evidence="2">Sampled in the wild</strain>
    </source>
</reference>
<evidence type="ECO:0000313" key="2">
    <source>
        <dbReference type="EMBL" id="KAG8240001.1"/>
    </source>
</evidence>
<organism evidence="2 3">
    <name type="scientific">Ladona fulva</name>
    <name type="common">Scarce chaser dragonfly</name>
    <name type="synonym">Libellula fulva</name>
    <dbReference type="NCBI Taxonomy" id="123851"/>
    <lineage>
        <taxon>Eukaryota</taxon>
        <taxon>Metazoa</taxon>
        <taxon>Ecdysozoa</taxon>
        <taxon>Arthropoda</taxon>
        <taxon>Hexapoda</taxon>
        <taxon>Insecta</taxon>
        <taxon>Pterygota</taxon>
        <taxon>Palaeoptera</taxon>
        <taxon>Odonata</taxon>
        <taxon>Epiprocta</taxon>
        <taxon>Anisoptera</taxon>
        <taxon>Libelluloidea</taxon>
        <taxon>Libellulidae</taxon>
        <taxon>Ladona</taxon>
    </lineage>
</organism>
<reference evidence="2" key="2">
    <citation type="submission" date="2017-10" db="EMBL/GenBank/DDBJ databases">
        <title>Ladona fulva Genome sequencing and assembly.</title>
        <authorList>
            <person name="Murali S."/>
            <person name="Richards S."/>
            <person name="Bandaranaike D."/>
            <person name="Bellair M."/>
            <person name="Blankenburg K."/>
            <person name="Chao H."/>
            <person name="Dinh H."/>
            <person name="Doddapaneni H."/>
            <person name="Dugan-Rocha S."/>
            <person name="Elkadiri S."/>
            <person name="Gnanaolivu R."/>
            <person name="Hernandez B."/>
            <person name="Skinner E."/>
            <person name="Javaid M."/>
            <person name="Lee S."/>
            <person name="Li M."/>
            <person name="Ming W."/>
            <person name="Munidasa M."/>
            <person name="Muniz J."/>
            <person name="Nguyen L."/>
            <person name="Hughes D."/>
            <person name="Osuji N."/>
            <person name="Pu L.-L."/>
            <person name="Puazo M."/>
            <person name="Qu C."/>
            <person name="Quiroz J."/>
            <person name="Raj R."/>
            <person name="Weissenberger G."/>
            <person name="Xin Y."/>
            <person name="Zou X."/>
            <person name="Han Y."/>
            <person name="Worley K."/>
            <person name="Muzny D."/>
            <person name="Gibbs R."/>
        </authorList>
    </citation>
    <scope>NUCLEOTIDE SEQUENCE</scope>
    <source>
        <strain evidence="2">Sampled in the wild</strain>
    </source>
</reference>
<name>A0A8K0KR34_LADFU</name>
<dbReference type="AlphaFoldDB" id="A0A8K0KR34"/>
<keyword evidence="3" id="KW-1185">Reference proteome</keyword>
<sequence length="151" mass="16649">MLWSGNLIHDQTEHITSVICLPLESVGRSSQHAVDWTCVVVGFTSGQVRFYTENGSLMVSELFHEEPVVSLKCHSYRPSSFPGEVEYCEEFIITYLSAVVHLDGFALFQTLRGCRSHLARGLPLVLAKGMQVPTPSGHGSATLRGPLENFV</sequence>
<protein>
    <recommendedName>
        <fullName evidence="1">Rab3-GAP regulatory subunit N-terminal domain-containing protein</fullName>
    </recommendedName>
</protein>
<feature type="domain" description="Rab3-GAP regulatory subunit N-terminal" evidence="1">
    <location>
        <begin position="3"/>
        <end position="121"/>
    </location>
</feature>
<gene>
    <name evidence="2" type="ORF">J437_LFUL018219</name>
</gene>
<dbReference type="InterPro" id="IPR026059">
    <property type="entry name" value="Rab3GAP2"/>
</dbReference>
<evidence type="ECO:0000313" key="3">
    <source>
        <dbReference type="Proteomes" id="UP000792457"/>
    </source>
</evidence>
<evidence type="ECO:0000259" key="1">
    <source>
        <dbReference type="Pfam" id="PF14655"/>
    </source>
</evidence>
<accession>A0A8K0KR34</accession>
<dbReference type="Pfam" id="PF14655">
    <property type="entry name" value="RAB3GAP2_N"/>
    <property type="match status" value="1"/>
</dbReference>
<dbReference type="OrthoDB" id="2019917at2759"/>
<dbReference type="EMBL" id="KZ310658">
    <property type="protein sequence ID" value="KAG8240001.1"/>
    <property type="molecule type" value="Genomic_DNA"/>
</dbReference>
<dbReference type="PANTHER" id="PTHR12472:SF0">
    <property type="entry name" value="RAB3 GTPASE-ACTIVATING PROTEIN NON-CATALYTIC SUBUNIT"/>
    <property type="match status" value="1"/>
</dbReference>
<dbReference type="Proteomes" id="UP000792457">
    <property type="component" value="Unassembled WGS sequence"/>
</dbReference>
<dbReference type="PANTHER" id="PTHR12472">
    <property type="entry name" value="RAB3-GAP REGULATORY DOMAIN"/>
    <property type="match status" value="1"/>
</dbReference>
<proteinExistence type="predicted"/>